<dbReference type="PANTHER" id="PTHR10937">
    <property type="entry name" value="GLUCOSAMINE--FRUCTOSE-6-PHOSPHATE AMINOTRANSFERASE, ISOMERIZING"/>
    <property type="match status" value="1"/>
</dbReference>
<accession>A0A494XW73</accession>
<feature type="domain" description="SIS" evidence="2">
    <location>
        <begin position="25"/>
        <end position="175"/>
    </location>
</feature>
<dbReference type="Gene3D" id="3.40.50.10490">
    <property type="entry name" value="Glucose-6-phosphate isomerase like protein, domain 1"/>
    <property type="match status" value="2"/>
</dbReference>
<dbReference type="CDD" id="cd05008">
    <property type="entry name" value="SIS_GlmS_GlmD_1"/>
    <property type="match status" value="1"/>
</dbReference>
<dbReference type="InterPro" id="IPR001347">
    <property type="entry name" value="SIS_dom"/>
</dbReference>
<dbReference type="PROSITE" id="PS51464">
    <property type="entry name" value="SIS"/>
    <property type="match status" value="2"/>
</dbReference>
<organism evidence="3 4">
    <name type="scientific">Pararobbsia silviterrae</name>
    <dbReference type="NCBI Taxonomy" id="1792498"/>
    <lineage>
        <taxon>Bacteria</taxon>
        <taxon>Pseudomonadati</taxon>
        <taxon>Pseudomonadota</taxon>
        <taxon>Betaproteobacteria</taxon>
        <taxon>Burkholderiales</taxon>
        <taxon>Burkholderiaceae</taxon>
        <taxon>Pararobbsia</taxon>
    </lineage>
</organism>
<dbReference type="CDD" id="cd05009">
    <property type="entry name" value="SIS_GlmS_GlmD_2"/>
    <property type="match status" value="1"/>
</dbReference>
<sequence length="339" mass="35706">MYDEALAAPDCVAAQLADDDTARTLAERAARLNPTTVFTVARGSSDHAAAYFATLLMTQLGVPALSLPMSTANLHAARLRVEGQLAVAFSQSGRSPDLIDAMRALDRLGATTLACVNADHSPLAQAVSWNLPVLAGEERSVAATKSYIGMLTRAVQLVGHWQQCVTDRSSLLEGLATLPDAMREAASLDWSEAVEAYAGVSRMMVVGRGAGLAIALEAALKLKETSGIQAEAFSSAEVRHGPMELIDAGYPLLVFAPRGPEQSGLIAFADAMRARGARVLLAAPASVRAAALPLVETAHAMLDPVAAIQSFYLMAERLASARGRNPDAPMHLSKVTRTH</sequence>
<evidence type="ECO:0000313" key="3">
    <source>
        <dbReference type="EMBL" id="RKP51843.1"/>
    </source>
</evidence>
<dbReference type="OrthoDB" id="9761808at2"/>
<protein>
    <submittedName>
        <fullName evidence="3">SIS domain-containing protein</fullName>
    </submittedName>
</protein>
<dbReference type="PANTHER" id="PTHR10937:SF8">
    <property type="entry name" value="AMINOTRANSFERASE-RELATED"/>
    <property type="match status" value="1"/>
</dbReference>
<feature type="domain" description="SIS" evidence="2">
    <location>
        <begin position="193"/>
        <end position="329"/>
    </location>
</feature>
<dbReference type="GO" id="GO:0097367">
    <property type="term" value="F:carbohydrate derivative binding"/>
    <property type="evidence" value="ECO:0007669"/>
    <property type="project" value="InterPro"/>
</dbReference>
<dbReference type="InterPro" id="IPR035490">
    <property type="entry name" value="GlmS/FrlB_SIS"/>
</dbReference>
<reference evidence="3 4" key="1">
    <citation type="submission" date="2018-10" db="EMBL/GenBank/DDBJ databases">
        <title>Robbsia sp. DHC34, isolated from soil.</title>
        <authorList>
            <person name="Gao Z.-H."/>
            <person name="Qiu L.-H."/>
        </authorList>
    </citation>
    <scope>NUCLEOTIDE SEQUENCE [LARGE SCALE GENOMIC DNA]</scope>
    <source>
        <strain evidence="3 4">DHC34</strain>
    </source>
</reference>
<dbReference type="EMBL" id="RBZU01000008">
    <property type="protein sequence ID" value="RKP51843.1"/>
    <property type="molecule type" value="Genomic_DNA"/>
</dbReference>
<evidence type="ECO:0000256" key="1">
    <source>
        <dbReference type="ARBA" id="ARBA00022737"/>
    </source>
</evidence>
<gene>
    <name evidence="3" type="ORF">D7S86_17995</name>
</gene>
<dbReference type="RefSeq" id="WP_121088246.1">
    <property type="nucleotide sequence ID" value="NZ_RBZU01000008.1"/>
</dbReference>
<dbReference type="AlphaFoldDB" id="A0A494XW73"/>
<keyword evidence="4" id="KW-1185">Reference proteome</keyword>
<proteinExistence type="predicted"/>
<dbReference type="Pfam" id="PF01380">
    <property type="entry name" value="SIS"/>
    <property type="match status" value="2"/>
</dbReference>
<comment type="caution">
    <text evidence="3">The sequence shown here is derived from an EMBL/GenBank/DDBJ whole genome shotgun (WGS) entry which is preliminary data.</text>
</comment>
<dbReference type="Proteomes" id="UP000270342">
    <property type="component" value="Unassembled WGS sequence"/>
</dbReference>
<dbReference type="InterPro" id="IPR046348">
    <property type="entry name" value="SIS_dom_sf"/>
</dbReference>
<dbReference type="InterPro" id="IPR035466">
    <property type="entry name" value="GlmS/AgaS_SIS"/>
</dbReference>
<evidence type="ECO:0000313" key="4">
    <source>
        <dbReference type="Proteomes" id="UP000270342"/>
    </source>
</evidence>
<keyword evidence="1" id="KW-0677">Repeat</keyword>
<name>A0A494XW73_9BURK</name>
<dbReference type="GO" id="GO:1901135">
    <property type="term" value="P:carbohydrate derivative metabolic process"/>
    <property type="evidence" value="ECO:0007669"/>
    <property type="project" value="InterPro"/>
</dbReference>
<evidence type="ECO:0000259" key="2">
    <source>
        <dbReference type="PROSITE" id="PS51464"/>
    </source>
</evidence>
<dbReference type="SUPFAM" id="SSF53697">
    <property type="entry name" value="SIS domain"/>
    <property type="match status" value="1"/>
</dbReference>